<evidence type="ECO:0008006" key="8">
    <source>
        <dbReference type="Google" id="ProtNLM"/>
    </source>
</evidence>
<dbReference type="GO" id="GO:0016020">
    <property type="term" value="C:membrane"/>
    <property type="evidence" value="ECO:0007669"/>
    <property type="project" value="UniProtKB-SubCell"/>
</dbReference>
<evidence type="ECO:0000256" key="4">
    <source>
        <dbReference type="ARBA" id="ARBA00023136"/>
    </source>
</evidence>
<comment type="subcellular location">
    <subcellularLocation>
        <location evidence="1">Membrane</location>
        <topology evidence="1">Single-pass type II membrane protein</topology>
    </subcellularLocation>
</comment>
<accession>A0AA88VJF0</accession>
<proteinExistence type="predicted"/>
<dbReference type="Proteomes" id="UP001188597">
    <property type="component" value="Unassembled WGS sequence"/>
</dbReference>
<keyword evidence="3" id="KW-0808">Transferase</keyword>
<dbReference type="PANTHER" id="PTHR31042:SF70">
    <property type="entry name" value="OS01G0695200 PROTEIN"/>
    <property type="match status" value="1"/>
</dbReference>
<dbReference type="GO" id="GO:0016757">
    <property type="term" value="F:glycosyltransferase activity"/>
    <property type="evidence" value="ECO:0007669"/>
    <property type="project" value="UniProtKB-KW"/>
</dbReference>
<dbReference type="InterPro" id="IPR044174">
    <property type="entry name" value="BC10-like"/>
</dbReference>
<evidence type="ECO:0000256" key="1">
    <source>
        <dbReference type="ARBA" id="ARBA00004606"/>
    </source>
</evidence>
<evidence type="ECO:0000313" key="7">
    <source>
        <dbReference type="Proteomes" id="UP001188597"/>
    </source>
</evidence>
<dbReference type="Pfam" id="PF02485">
    <property type="entry name" value="Branch"/>
    <property type="match status" value="1"/>
</dbReference>
<dbReference type="InterPro" id="IPR003406">
    <property type="entry name" value="Glyco_trans_14"/>
</dbReference>
<keyword evidence="7" id="KW-1185">Reference proteome</keyword>
<evidence type="ECO:0000256" key="5">
    <source>
        <dbReference type="ARBA" id="ARBA00023180"/>
    </source>
</evidence>
<dbReference type="EMBL" id="JAVXUP010001772">
    <property type="protein sequence ID" value="KAK3008253.1"/>
    <property type="molecule type" value="Genomic_DNA"/>
</dbReference>
<organism evidence="6 7">
    <name type="scientific">Escallonia herrerae</name>
    <dbReference type="NCBI Taxonomy" id="1293975"/>
    <lineage>
        <taxon>Eukaryota</taxon>
        <taxon>Viridiplantae</taxon>
        <taxon>Streptophyta</taxon>
        <taxon>Embryophyta</taxon>
        <taxon>Tracheophyta</taxon>
        <taxon>Spermatophyta</taxon>
        <taxon>Magnoliopsida</taxon>
        <taxon>eudicotyledons</taxon>
        <taxon>Gunneridae</taxon>
        <taxon>Pentapetalae</taxon>
        <taxon>asterids</taxon>
        <taxon>campanulids</taxon>
        <taxon>Escalloniales</taxon>
        <taxon>Escalloniaceae</taxon>
        <taxon>Escallonia</taxon>
    </lineage>
</organism>
<evidence type="ECO:0000256" key="2">
    <source>
        <dbReference type="ARBA" id="ARBA00022676"/>
    </source>
</evidence>
<evidence type="ECO:0000313" key="6">
    <source>
        <dbReference type="EMBL" id="KAK3008253.1"/>
    </source>
</evidence>
<keyword evidence="2" id="KW-0328">Glycosyltransferase</keyword>
<sequence>MSKKNSTPSRPRFWFDSKLVTFITLLLTSLVLLVLHSRSKPPQSTTIAVDHRLFDGHFEGPPKIAFLFLVRKNIPLGFIWHCFFKNAPVSEFSIYVHSRPGFVLNGSTTRSAFFQDRQLKNSVEVAWGEASMIEAERRLLRASLDDPANQRFVLVSDSCVPLYNFSYIYHYLMSSPRSFVDSFLDVEEVRYNPKISPVIPEDKWRKGSQWITLVRKHAEVIVDDDIVFPVFKKLCKEPQLEPNCIPDEHYVPTLLVMKGLQNELERRTLTYSLWSQSADKTNPKAWHPATFNYAKSSPQHIKVIKDINHVNYESENRTELCRVNSIASPCFLFARKFSRGAALRLLTDGVVGPYDRNAMTAST</sequence>
<protein>
    <recommendedName>
        <fullName evidence="8">Core-2/I-branching beta-1,6-N-acetylglucosaminyltransferase family protein</fullName>
    </recommendedName>
</protein>
<gene>
    <name evidence="6" type="ORF">RJ639_014201</name>
</gene>
<dbReference type="AlphaFoldDB" id="A0AA88VJF0"/>
<dbReference type="PANTHER" id="PTHR31042">
    <property type="entry name" value="CORE-2/I-BRANCHING BETA-1,6-N-ACETYLGLUCOSAMINYLTRANSFERASE FAMILY PROTEIN-RELATED"/>
    <property type="match status" value="1"/>
</dbReference>
<evidence type="ECO:0000256" key="3">
    <source>
        <dbReference type="ARBA" id="ARBA00022679"/>
    </source>
</evidence>
<keyword evidence="5" id="KW-0325">Glycoprotein</keyword>
<name>A0AA88VJF0_9ASTE</name>
<reference evidence="6" key="1">
    <citation type="submission" date="2022-12" db="EMBL/GenBank/DDBJ databases">
        <title>Draft genome assemblies for two species of Escallonia (Escalloniales).</title>
        <authorList>
            <person name="Chanderbali A."/>
            <person name="Dervinis C."/>
            <person name="Anghel I."/>
            <person name="Soltis D."/>
            <person name="Soltis P."/>
            <person name="Zapata F."/>
        </authorList>
    </citation>
    <scope>NUCLEOTIDE SEQUENCE</scope>
    <source>
        <strain evidence="6">UCBG64.0493</strain>
        <tissue evidence="6">Leaf</tissue>
    </source>
</reference>
<comment type="caution">
    <text evidence="6">The sequence shown here is derived from an EMBL/GenBank/DDBJ whole genome shotgun (WGS) entry which is preliminary data.</text>
</comment>
<keyword evidence="4" id="KW-0472">Membrane</keyword>